<comment type="caution">
    <text evidence="1">The sequence shown here is derived from an EMBL/GenBank/DDBJ whole genome shotgun (WGS) entry which is preliminary data.</text>
</comment>
<dbReference type="AlphaFoldDB" id="A0AAV4QQC1"/>
<gene>
    <name evidence="1" type="ORF">CDAR_29841</name>
</gene>
<name>A0AAV4QQC1_9ARAC</name>
<organism evidence="1 2">
    <name type="scientific">Caerostris darwini</name>
    <dbReference type="NCBI Taxonomy" id="1538125"/>
    <lineage>
        <taxon>Eukaryota</taxon>
        <taxon>Metazoa</taxon>
        <taxon>Ecdysozoa</taxon>
        <taxon>Arthropoda</taxon>
        <taxon>Chelicerata</taxon>
        <taxon>Arachnida</taxon>
        <taxon>Araneae</taxon>
        <taxon>Araneomorphae</taxon>
        <taxon>Entelegynae</taxon>
        <taxon>Araneoidea</taxon>
        <taxon>Araneidae</taxon>
        <taxon>Caerostris</taxon>
    </lineage>
</organism>
<protein>
    <submittedName>
        <fullName evidence="1">Uncharacterized protein</fullName>
    </submittedName>
</protein>
<reference evidence="1 2" key="1">
    <citation type="submission" date="2021-06" db="EMBL/GenBank/DDBJ databases">
        <title>Caerostris darwini draft genome.</title>
        <authorList>
            <person name="Kono N."/>
            <person name="Arakawa K."/>
        </authorList>
    </citation>
    <scope>NUCLEOTIDE SEQUENCE [LARGE SCALE GENOMIC DNA]</scope>
</reference>
<accession>A0AAV4QQC1</accession>
<sequence>MHAIITAHSALAQTYGSAEIIQTSRSKSKPVWCECVYHPVQGSEVEKSRDGSFPVFAEDVCAQSTQVDPCDETAAIKEVLEEKEHFVERNIRGFQHVPKHLRRR</sequence>
<keyword evidence="2" id="KW-1185">Reference proteome</keyword>
<evidence type="ECO:0000313" key="1">
    <source>
        <dbReference type="EMBL" id="GIY11878.1"/>
    </source>
</evidence>
<dbReference type="Proteomes" id="UP001054837">
    <property type="component" value="Unassembled WGS sequence"/>
</dbReference>
<dbReference type="EMBL" id="BPLQ01004971">
    <property type="protein sequence ID" value="GIY11878.1"/>
    <property type="molecule type" value="Genomic_DNA"/>
</dbReference>
<evidence type="ECO:0000313" key="2">
    <source>
        <dbReference type="Proteomes" id="UP001054837"/>
    </source>
</evidence>
<proteinExistence type="predicted"/>